<dbReference type="OrthoDB" id="2082416at2"/>
<dbReference type="CDD" id="cd05400">
    <property type="entry name" value="NT_2-5OAS_ClassI-CCAase"/>
    <property type="match status" value="1"/>
</dbReference>
<evidence type="ECO:0000313" key="2">
    <source>
        <dbReference type="EMBL" id="TXC64525.1"/>
    </source>
</evidence>
<evidence type="ECO:0000256" key="1">
    <source>
        <dbReference type="ARBA" id="ARBA00023118"/>
    </source>
</evidence>
<gene>
    <name evidence="2" type="ORF">FRZ32_13200</name>
</gene>
<reference evidence="2 3" key="1">
    <citation type="journal article" date="2015" name="J. Microbiol.">
        <title>Sphingosinicella ginsenosidimutans sp. nov., with ginsenoside converting activity.</title>
        <authorList>
            <person name="Kim J.K."/>
            <person name="Kang M.S."/>
            <person name="Park S.C."/>
            <person name="Kim K.M."/>
            <person name="Choi K."/>
            <person name="Yoon M.H."/>
            <person name="Im W.T."/>
        </authorList>
    </citation>
    <scope>NUCLEOTIDE SEQUENCE [LARGE SCALE GENOMIC DNA]</scope>
    <source>
        <strain evidence="2 3">BS-11</strain>
    </source>
</reference>
<dbReference type="GO" id="GO:0051607">
    <property type="term" value="P:defense response to virus"/>
    <property type="evidence" value="ECO:0007669"/>
    <property type="project" value="UniProtKB-KW"/>
</dbReference>
<dbReference type="SUPFAM" id="SSF81301">
    <property type="entry name" value="Nucleotidyltransferase"/>
    <property type="match status" value="1"/>
</dbReference>
<dbReference type="EMBL" id="VOQQ01000001">
    <property type="protein sequence ID" value="TXC64525.1"/>
    <property type="molecule type" value="Genomic_DNA"/>
</dbReference>
<evidence type="ECO:0000313" key="3">
    <source>
        <dbReference type="Proteomes" id="UP000321249"/>
    </source>
</evidence>
<protein>
    <submittedName>
        <fullName evidence="2">Nucleotidyltransferase</fullName>
    </submittedName>
</protein>
<sequence length="287" mass="32450">MARTIDEAFRILRGNLEITGLQESTVSTRQQRIRSVIENDFTVLDSFLAGSYRRNTMIAPLADADIDIFVILDPRYYAGSGQQALLEAVRKSLRKTYTRTPRIRPDGHAVTITFTDFKVDVVPGFYRTGGGYFIPDATNRRWIATDPKRHIEIWSAANKRHDGALVPLLKMMKGWNKSRKLLKTFHLETITLHVLNGVTISNYPSGVRFVLDKARQWLSAPLPDPAGYSKDIGAHLCQPTEIQEVTRRLTWATARAQEAERLAARGNVSAAFEKWSLLLPDYFPAYG</sequence>
<dbReference type="Gene3D" id="3.30.460.10">
    <property type="entry name" value="Beta Polymerase, domain 2"/>
    <property type="match status" value="1"/>
</dbReference>
<proteinExistence type="predicted"/>
<dbReference type="InterPro" id="IPR043519">
    <property type="entry name" value="NT_sf"/>
</dbReference>
<comment type="caution">
    <text evidence="2">The sequence shown here is derived from an EMBL/GenBank/DDBJ whole genome shotgun (WGS) entry which is preliminary data.</text>
</comment>
<keyword evidence="1" id="KW-0051">Antiviral defense</keyword>
<accession>A0A5C6TX93</accession>
<organism evidence="2 3">
    <name type="scientific">Allosphingosinicella ginsenosidimutans</name>
    <dbReference type="NCBI Taxonomy" id="1176539"/>
    <lineage>
        <taxon>Bacteria</taxon>
        <taxon>Pseudomonadati</taxon>
        <taxon>Pseudomonadota</taxon>
        <taxon>Alphaproteobacteria</taxon>
        <taxon>Sphingomonadales</taxon>
        <taxon>Sphingomonadaceae</taxon>
        <taxon>Allosphingosinicella</taxon>
    </lineage>
</organism>
<name>A0A5C6TX93_9SPHN</name>
<dbReference type="RefSeq" id="WP_147043948.1">
    <property type="nucleotide sequence ID" value="NZ_BAABIR010000001.1"/>
</dbReference>
<dbReference type="InterPro" id="IPR006116">
    <property type="entry name" value="NT_2-5OAS_ClassI-CCAase"/>
</dbReference>
<keyword evidence="2" id="KW-0808">Transferase</keyword>
<keyword evidence="3" id="KW-1185">Reference proteome</keyword>
<dbReference type="Proteomes" id="UP000321249">
    <property type="component" value="Unassembled WGS sequence"/>
</dbReference>
<dbReference type="Pfam" id="PF18144">
    <property type="entry name" value="SMODS"/>
    <property type="match status" value="1"/>
</dbReference>
<dbReference type="AlphaFoldDB" id="A0A5C6TX93"/>
<dbReference type="GO" id="GO:0016779">
    <property type="term" value="F:nucleotidyltransferase activity"/>
    <property type="evidence" value="ECO:0007669"/>
    <property type="project" value="InterPro"/>
</dbReference>